<comment type="caution">
    <text evidence="6">The sequence shown here is derived from an EMBL/GenBank/DDBJ whole genome shotgun (WGS) entry which is preliminary data.</text>
</comment>
<keyword evidence="7" id="KW-1185">Reference proteome</keyword>
<dbReference type="EMBL" id="LYXE01000078">
    <property type="protein sequence ID" value="PDV99240.1"/>
    <property type="molecule type" value="Genomic_DNA"/>
</dbReference>
<dbReference type="Pfam" id="PF01041">
    <property type="entry name" value="DegT_DnrJ_EryC1"/>
    <property type="match status" value="1"/>
</dbReference>
<dbReference type="PIRSF" id="PIRSF000390">
    <property type="entry name" value="PLP_StrS"/>
    <property type="match status" value="1"/>
</dbReference>
<name>A0A2H3KMG0_9CHLR</name>
<feature type="modified residue" description="N6-(pyridoxal phosphate)lysine" evidence="4">
    <location>
        <position position="194"/>
    </location>
</feature>
<dbReference type="PANTHER" id="PTHR30244">
    <property type="entry name" value="TRANSAMINASE"/>
    <property type="match status" value="1"/>
</dbReference>
<evidence type="ECO:0000313" key="7">
    <source>
        <dbReference type="Proteomes" id="UP000220922"/>
    </source>
</evidence>
<evidence type="ECO:0000256" key="4">
    <source>
        <dbReference type="PIRSR" id="PIRSR000390-2"/>
    </source>
</evidence>
<dbReference type="PANTHER" id="PTHR30244:SF36">
    <property type="entry name" value="3-OXO-GLUCOSE-6-PHOSPHATE:GLUTAMATE AMINOTRANSFERASE"/>
    <property type="match status" value="1"/>
</dbReference>
<evidence type="ECO:0000313" key="6">
    <source>
        <dbReference type="EMBL" id="PDV99240.1"/>
    </source>
</evidence>
<dbReference type="OrthoDB" id="9810913at2"/>
<comment type="similarity">
    <text evidence="2 5">Belongs to the DegT/DnrJ/EryC1 family.</text>
</comment>
<reference evidence="6 7" key="1">
    <citation type="submission" date="2016-05" db="EMBL/GenBank/DDBJ databases">
        <authorList>
            <person name="Lavstsen T."/>
            <person name="Jespersen J.S."/>
        </authorList>
    </citation>
    <scope>NUCLEOTIDE SEQUENCE [LARGE SCALE GENOMIC DNA]</scope>
    <source>
        <strain evidence="6 7">B7-9</strain>
    </source>
</reference>
<dbReference type="GO" id="GO:0000271">
    <property type="term" value="P:polysaccharide biosynthetic process"/>
    <property type="evidence" value="ECO:0007669"/>
    <property type="project" value="TreeGrafter"/>
</dbReference>
<protein>
    <submittedName>
        <fullName evidence="6">Erythromycin biosynthesis sensory transduction protein eryC1</fullName>
    </submittedName>
</protein>
<evidence type="ECO:0000256" key="1">
    <source>
        <dbReference type="ARBA" id="ARBA00022898"/>
    </source>
</evidence>
<dbReference type="Gene3D" id="3.90.1150.10">
    <property type="entry name" value="Aspartate Aminotransferase, domain 1"/>
    <property type="match status" value="1"/>
</dbReference>
<dbReference type="InterPro" id="IPR015422">
    <property type="entry name" value="PyrdxlP-dep_Trfase_small"/>
</dbReference>
<dbReference type="InterPro" id="IPR015424">
    <property type="entry name" value="PyrdxlP-dep_Trfase"/>
</dbReference>
<feature type="active site" description="Proton acceptor" evidence="3">
    <location>
        <position position="194"/>
    </location>
</feature>
<dbReference type="InterPro" id="IPR015421">
    <property type="entry name" value="PyrdxlP-dep_Trfase_major"/>
</dbReference>
<dbReference type="SUPFAM" id="SSF53383">
    <property type="entry name" value="PLP-dependent transferases"/>
    <property type="match status" value="1"/>
</dbReference>
<dbReference type="Gene3D" id="3.40.640.10">
    <property type="entry name" value="Type I PLP-dependent aspartate aminotransferase-like (Major domain)"/>
    <property type="match status" value="1"/>
</dbReference>
<dbReference type="AlphaFoldDB" id="A0A2H3KMG0"/>
<sequence>MVSAVVPFGDLKRQYEAMRPELDAAIARTLASGWYILGEEVAAFEAEFAAYSGASHCVGVASGAEALYLALAALGIGPGDEVITVANACMYQVAAILQVGALPVLVEVDPVTQNMSPTAFESAITLATRAVIPVHLFGRMADMPAIMDIATSHDLVVVEDAAQAHGAFLLDDQGQPRRAGAWGHLACFSFYPSKNLGAIGDGGALTTDDRLLAEALRRLRMYGWGKKYETVEAGGRNSRLDELQAAILRVKLRYLEQGNQARRERAAWYRQLLADLPLALPVDDPGMVYHLFVITLPDHAARERLRQTLLAAGIGCDVHYPLPAHLHPAYAELYAGTVSLPVTEDLAGRILSLPMFPELTRAEIEQVCAVVREGVAQ</sequence>
<accession>A0A2H3KMG0</accession>
<dbReference type="InterPro" id="IPR000653">
    <property type="entry name" value="DegT/StrS_aminotransferase"/>
</dbReference>
<gene>
    <name evidence="6" type="ORF">A9Q02_12815</name>
</gene>
<dbReference type="RefSeq" id="WP_097652128.1">
    <property type="nucleotide sequence ID" value="NZ_LYXE01000078.1"/>
</dbReference>
<evidence type="ECO:0000256" key="5">
    <source>
        <dbReference type="RuleBase" id="RU004508"/>
    </source>
</evidence>
<evidence type="ECO:0000256" key="3">
    <source>
        <dbReference type="PIRSR" id="PIRSR000390-1"/>
    </source>
</evidence>
<keyword evidence="1 4" id="KW-0663">Pyridoxal phosphate</keyword>
<dbReference type="GO" id="GO:0008483">
    <property type="term" value="F:transaminase activity"/>
    <property type="evidence" value="ECO:0007669"/>
    <property type="project" value="TreeGrafter"/>
</dbReference>
<evidence type="ECO:0000256" key="2">
    <source>
        <dbReference type="ARBA" id="ARBA00037999"/>
    </source>
</evidence>
<dbReference type="GO" id="GO:0030170">
    <property type="term" value="F:pyridoxal phosphate binding"/>
    <property type="evidence" value="ECO:0007669"/>
    <property type="project" value="TreeGrafter"/>
</dbReference>
<proteinExistence type="inferred from homology"/>
<dbReference type="Proteomes" id="UP000220922">
    <property type="component" value="Unassembled WGS sequence"/>
</dbReference>
<dbReference type="CDD" id="cd00616">
    <property type="entry name" value="AHBA_syn"/>
    <property type="match status" value="1"/>
</dbReference>
<organism evidence="6 7">
    <name type="scientific">Candidatus Chloroploca asiatica</name>
    <dbReference type="NCBI Taxonomy" id="1506545"/>
    <lineage>
        <taxon>Bacteria</taxon>
        <taxon>Bacillati</taxon>
        <taxon>Chloroflexota</taxon>
        <taxon>Chloroflexia</taxon>
        <taxon>Chloroflexales</taxon>
        <taxon>Chloroflexineae</taxon>
        <taxon>Oscillochloridaceae</taxon>
        <taxon>Candidatus Chloroploca</taxon>
    </lineage>
</organism>